<evidence type="ECO:0000313" key="2">
    <source>
        <dbReference type="Proteomes" id="UP001314205"/>
    </source>
</evidence>
<name>A0AAV1L0C5_9NEOP</name>
<accession>A0AAV1L0C5</accession>
<evidence type="ECO:0000313" key="1">
    <source>
        <dbReference type="EMBL" id="CAK1587802.1"/>
    </source>
</evidence>
<proteinExistence type="predicted"/>
<keyword evidence="2" id="KW-1185">Reference proteome</keyword>
<organism evidence="1 2">
    <name type="scientific">Parnassius mnemosyne</name>
    <name type="common">clouded apollo</name>
    <dbReference type="NCBI Taxonomy" id="213953"/>
    <lineage>
        <taxon>Eukaryota</taxon>
        <taxon>Metazoa</taxon>
        <taxon>Ecdysozoa</taxon>
        <taxon>Arthropoda</taxon>
        <taxon>Hexapoda</taxon>
        <taxon>Insecta</taxon>
        <taxon>Pterygota</taxon>
        <taxon>Neoptera</taxon>
        <taxon>Endopterygota</taxon>
        <taxon>Lepidoptera</taxon>
        <taxon>Glossata</taxon>
        <taxon>Ditrysia</taxon>
        <taxon>Papilionoidea</taxon>
        <taxon>Papilionidae</taxon>
        <taxon>Parnassiinae</taxon>
        <taxon>Parnassini</taxon>
        <taxon>Parnassius</taxon>
        <taxon>Driopa</taxon>
    </lineage>
</organism>
<dbReference type="EMBL" id="CAVLGL010000082">
    <property type="protein sequence ID" value="CAK1587802.1"/>
    <property type="molecule type" value="Genomic_DNA"/>
</dbReference>
<comment type="caution">
    <text evidence="1">The sequence shown here is derived from an EMBL/GenBank/DDBJ whole genome shotgun (WGS) entry which is preliminary data.</text>
</comment>
<dbReference type="Proteomes" id="UP001314205">
    <property type="component" value="Unassembled WGS sequence"/>
</dbReference>
<protein>
    <submittedName>
        <fullName evidence="1">Uncharacterized protein</fullName>
    </submittedName>
</protein>
<gene>
    <name evidence="1" type="ORF">PARMNEM_LOCUS8523</name>
</gene>
<reference evidence="1 2" key="1">
    <citation type="submission" date="2023-11" db="EMBL/GenBank/DDBJ databases">
        <authorList>
            <person name="Hedman E."/>
            <person name="Englund M."/>
            <person name="Stromberg M."/>
            <person name="Nyberg Akerstrom W."/>
            <person name="Nylinder S."/>
            <person name="Jareborg N."/>
            <person name="Kallberg Y."/>
            <person name="Kronander E."/>
        </authorList>
    </citation>
    <scope>NUCLEOTIDE SEQUENCE [LARGE SCALE GENOMIC DNA]</scope>
</reference>
<dbReference type="AlphaFoldDB" id="A0AAV1L0C5"/>
<sequence>MALFMKQDFTPPVLSRRWIAIKLRPNMLIYSRDHIISILESGLLFREDCVEVEQEAPSEQEVWRAAGGSRSGWMTRGEQVGAGALVIACFVACPPKNLQRSTLLRTAAYMLLPLGLRLAHRRRCRGFLHALLACMRDYLTLARRAAAMCREYAALHAKLGSLSSVLESMHTMLCRQQSELAVLMSRASSAILGNAPWLRDDVAWDAVSRDNSENLMKIHHAFLVVQSTLLKHIAMAHYLPSAHAQKIYKNHNERIYWIHTVVIKHLTEEFKENYAALERMYRLLKNYGTKDNEPKKPGHIVKDNWLYSDVHTDIARANLELKLALTKCSSIDMFLDACALNKQELNVDILNKDIEDLIDSLTKCLSTAQHSQIRLKKLHRKFEDGDTKINDKDVVTDNEEKTNILKIEDKEPEAMDEVFYFVKTEEDAYSQSAEDVTTGPGKKEKEATKVVLNELKRKLVKREDVMRERERQALAKTMPELKVVPEFPRQINVEVLDRKGFISKVRIDNTKNKSLKAQLKKGIHKRKCFLWMRNKMLHSVFDRVKKYRLKNNYYSNEKDIPGYVCEVNPKLKYKSPFITVNKSDDVVIVTKWWLKQTNKLESNEVIHANPAESPKEVSYCISELNDRLDVHLKVSRKDLELSSSESDSEFDQIKRREILKDLRRHRVNRKRNERSIDTEVDESLKPIEYSLGTGLAMASVLQINSIANRPNMAEEQFIGDGEVSDDSGNEISN</sequence>